<name>A0AAW4FMK0_9HYPH</name>
<dbReference type="InterPro" id="IPR009050">
    <property type="entry name" value="Globin-like_sf"/>
</dbReference>
<dbReference type="GO" id="GO:0019825">
    <property type="term" value="F:oxygen binding"/>
    <property type="evidence" value="ECO:0007669"/>
    <property type="project" value="InterPro"/>
</dbReference>
<comment type="caution">
    <text evidence="2">The sequence shown here is derived from an EMBL/GenBank/DDBJ whole genome shotgun (WGS) entry which is preliminary data.</text>
</comment>
<dbReference type="AlphaFoldDB" id="A0AAW4FMK0"/>
<dbReference type="SUPFAM" id="SSF46458">
    <property type="entry name" value="Globin-like"/>
    <property type="match status" value="1"/>
</dbReference>
<accession>A0AAW4FMK0</accession>
<evidence type="ECO:0000259" key="1">
    <source>
        <dbReference type="Pfam" id="PF09313"/>
    </source>
</evidence>
<dbReference type="GO" id="GO:0020037">
    <property type="term" value="F:heme binding"/>
    <property type="evidence" value="ECO:0007669"/>
    <property type="project" value="InterPro"/>
</dbReference>
<keyword evidence="3" id="KW-1185">Reference proteome</keyword>
<protein>
    <submittedName>
        <fullName evidence="2">DUF1971 domain-containing protein</fullName>
    </submittedName>
</protein>
<dbReference type="EMBL" id="WXFA01000011">
    <property type="protein sequence ID" value="MBM3092764.1"/>
    <property type="molecule type" value="Genomic_DNA"/>
</dbReference>
<evidence type="ECO:0000313" key="3">
    <source>
        <dbReference type="Proteomes" id="UP000744980"/>
    </source>
</evidence>
<dbReference type="Proteomes" id="UP000744980">
    <property type="component" value="Unassembled WGS sequence"/>
</dbReference>
<sequence length="232" mass="26347">MHLRYIFKAKAMSTDAITEADIRMVVERFYGEVRVDQLLNEAFTAITEWDDHLERMTEFWSSMMLSTGRYKGSPVAMHLIHLKHIRPEMFERWLALWEKVTSDALKPEVATEIQRRAARIAARLSAALFGAQRPDCKTLAPQISCRPYRSTPVFNEATIPGPLLKCHQLRPGTWVKLSVIEGSLIYHRDTQPAINAGAGATIIIPPDVAHHLQIVGPVKCQLHFYDHQPSPL</sequence>
<dbReference type="InterPro" id="IPR015392">
    <property type="entry name" value="TehB/YeaR-like_dom"/>
</dbReference>
<evidence type="ECO:0000313" key="2">
    <source>
        <dbReference type="EMBL" id="MBM3092764.1"/>
    </source>
</evidence>
<dbReference type="CDD" id="cd08916">
    <property type="entry name" value="TrHb3_P"/>
    <property type="match status" value="1"/>
</dbReference>
<dbReference type="Gene3D" id="1.10.490.10">
    <property type="entry name" value="Globins"/>
    <property type="match status" value="1"/>
</dbReference>
<dbReference type="Gene3D" id="2.60.120.10">
    <property type="entry name" value="Jelly Rolls"/>
    <property type="match status" value="1"/>
</dbReference>
<organism evidence="2 3">
    <name type="scientific">Ensifer canadensis</name>
    <dbReference type="NCBI Taxonomy" id="555315"/>
    <lineage>
        <taxon>Bacteria</taxon>
        <taxon>Pseudomonadati</taxon>
        <taxon>Pseudomonadota</taxon>
        <taxon>Alphaproteobacteria</taxon>
        <taxon>Hyphomicrobiales</taxon>
        <taxon>Rhizobiaceae</taxon>
        <taxon>Sinorhizobium/Ensifer group</taxon>
        <taxon>Ensifer</taxon>
    </lineage>
</organism>
<dbReference type="Pfam" id="PF09313">
    <property type="entry name" value="TehB-like"/>
    <property type="match status" value="1"/>
</dbReference>
<dbReference type="InterPro" id="IPR012292">
    <property type="entry name" value="Globin/Proto"/>
</dbReference>
<proteinExistence type="predicted"/>
<reference evidence="2 3" key="1">
    <citation type="submission" date="2020-01" db="EMBL/GenBank/DDBJ databases">
        <title>Draft genome assembly of Ensifer adhaerens T173.</title>
        <authorList>
            <person name="Craig J.E."/>
            <person name="Stinchcombe J.R."/>
        </authorList>
    </citation>
    <scope>NUCLEOTIDE SEQUENCE [LARGE SCALE GENOMIC DNA]</scope>
    <source>
        <strain evidence="2 3">T173</strain>
    </source>
</reference>
<feature type="domain" description="TehB/YeaR-like" evidence="1">
    <location>
        <begin position="149"/>
        <end position="222"/>
    </location>
</feature>
<dbReference type="InterPro" id="IPR014710">
    <property type="entry name" value="RmlC-like_jellyroll"/>
</dbReference>
<gene>
    <name evidence="2" type="ORF">GFB56_18405</name>
</gene>
<dbReference type="SUPFAM" id="SSF51197">
    <property type="entry name" value="Clavaminate synthase-like"/>
    <property type="match status" value="1"/>
</dbReference>
<dbReference type="RefSeq" id="WP_203528414.1">
    <property type="nucleotide sequence ID" value="NZ_CP083373.1"/>
</dbReference>